<evidence type="ECO:0000256" key="4">
    <source>
        <dbReference type="ARBA" id="ARBA00022989"/>
    </source>
</evidence>
<dbReference type="Gene3D" id="1.10.357.140">
    <property type="entry name" value="UbiA prenyltransferase"/>
    <property type="match status" value="1"/>
</dbReference>
<dbReference type="Proteomes" id="UP000886289">
    <property type="component" value="Unassembled WGS sequence"/>
</dbReference>
<comment type="caution">
    <text evidence="7">The sequence shown here is derived from an EMBL/GenBank/DDBJ whole genome shotgun (WGS) entry which is preliminary data.</text>
</comment>
<dbReference type="GO" id="GO:0009247">
    <property type="term" value="P:glycolipid biosynthetic process"/>
    <property type="evidence" value="ECO:0007669"/>
    <property type="project" value="TreeGrafter"/>
</dbReference>
<protein>
    <submittedName>
        <fullName evidence="7">Prenyltransferase</fullName>
    </submittedName>
</protein>
<keyword evidence="4 6" id="KW-1133">Transmembrane helix</keyword>
<feature type="transmembrane region" description="Helical" evidence="6">
    <location>
        <begin position="80"/>
        <end position="101"/>
    </location>
</feature>
<organism evidence="7">
    <name type="scientific">Desulfofervidus auxilii</name>
    <dbReference type="NCBI Taxonomy" id="1621989"/>
    <lineage>
        <taxon>Bacteria</taxon>
        <taxon>Pseudomonadati</taxon>
        <taxon>Thermodesulfobacteriota</taxon>
        <taxon>Candidatus Desulfofervidia</taxon>
        <taxon>Candidatus Desulfofervidales</taxon>
        <taxon>Candidatus Desulfofervidaceae</taxon>
        <taxon>Candidatus Desulfofervidus</taxon>
    </lineage>
</organism>
<dbReference type="InterPro" id="IPR044878">
    <property type="entry name" value="UbiA_sf"/>
</dbReference>
<gene>
    <name evidence="7" type="ORF">ENG63_04280</name>
</gene>
<evidence type="ECO:0000256" key="2">
    <source>
        <dbReference type="ARBA" id="ARBA00022475"/>
    </source>
</evidence>
<accession>A0A7C0U2F4</accession>
<feature type="transmembrane region" description="Helical" evidence="6">
    <location>
        <begin position="12"/>
        <end position="30"/>
    </location>
</feature>
<evidence type="ECO:0000313" key="7">
    <source>
        <dbReference type="EMBL" id="HDD44063.1"/>
    </source>
</evidence>
<dbReference type="GO" id="GO:0016765">
    <property type="term" value="F:transferase activity, transferring alkyl or aryl (other than methyl) groups"/>
    <property type="evidence" value="ECO:0007669"/>
    <property type="project" value="InterPro"/>
</dbReference>
<dbReference type="InterPro" id="IPR039653">
    <property type="entry name" value="Prenyltransferase"/>
</dbReference>
<name>A0A7C0U2F4_DESA2</name>
<keyword evidence="2" id="KW-1003">Cell membrane</keyword>
<sequence length="104" mass="12001">MLSWIRLIRLKHWIKNFLVLAPAFFAGKILDENILILSFFAFISFCFSASGLYIINDILDLKYDRLHPKKRHRPLAKGEISQKTALTLSIVFLIFGLSISYEIG</sequence>
<dbReference type="InterPro" id="IPR000537">
    <property type="entry name" value="UbiA_prenyltransferase"/>
</dbReference>
<evidence type="ECO:0000256" key="5">
    <source>
        <dbReference type="ARBA" id="ARBA00023136"/>
    </source>
</evidence>
<evidence type="ECO:0000256" key="3">
    <source>
        <dbReference type="ARBA" id="ARBA00022692"/>
    </source>
</evidence>
<dbReference type="AlphaFoldDB" id="A0A7C0U2F4"/>
<dbReference type="GO" id="GO:0005886">
    <property type="term" value="C:plasma membrane"/>
    <property type="evidence" value="ECO:0007669"/>
    <property type="project" value="TreeGrafter"/>
</dbReference>
<keyword evidence="3 6" id="KW-0812">Transmembrane</keyword>
<dbReference type="PANTHER" id="PTHR11048:SF5">
    <property type="entry name" value="DECAPRENYL-PHOSPHATE PHOSPHORIBOSYLTRANSFERASE"/>
    <property type="match status" value="1"/>
</dbReference>
<keyword evidence="5 6" id="KW-0472">Membrane</keyword>
<reference evidence="7" key="1">
    <citation type="journal article" date="2020" name="mSystems">
        <title>Genome- and Community-Level Interaction Insights into Carbon Utilization and Element Cycling Functions of Hydrothermarchaeota in Hydrothermal Sediment.</title>
        <authorList>
            <person name="Zhou Z."/>
            <person name="Liu Y."/>
            <person name="Xu W."/>
            <person name="Pan J."/>
            <person name="Luo Z.H."/>
            <person name="Li M."/>
        </authorList>
    </citation>
    <scope>NUCLEOTIDE SEQUENCE [LARGE SCALE GENOMIC DNA]</scope>
    <source>
        <strain evidence="7">HyVt-233</strain>
    </source>
</reference>
<feature type="transmembrane region" description="Helical" evidence="6">
    <location>
        <begin position="36"/>
        <end position="59"/>
    </location>
</feature>
<dbReference type="EMBL" id="DRBS01000166">
    <property type="protein sequence ID" value="HDD44063.1"/>
    <property type="molecule type" value="Genomic_DNA"/>
</dbReference>
<dbReference type="Pfam" id="PF01040">
    <property type="entry name" value="UbiA"/>
    <property type="match status" value="1"/>
</dbReference>
<feature type="non-terminal residue" evidence="7">
    <location>
        <position position="104"/>
    </location>
</feature>
<comment type="subcellular location">
    <subcellularLocation>
        <location evidence="1">Membrane</location>
        <topology evidence="1">Multi-pass membrane protein</topology>
    </subcellularLocation>
</comment>
<dbReference type="PANTHER" id="PTHR11048">
    <property type="entry name" value="PRENYLTRANSFERASES"/>
    <property type="match status" value="1"/>
</dbReference>
<proteinExistence type="predicted"/>
<evidence type="ECO:0000256" key="1">
    <source>
        <dbReference type="ARBA" id="ARBA00004141"/>
    </source>
</evidence>
<evidence type="ECO:0000256" key="6">
    <source>
        <dbReference type="SAM" id="Phobius"/>
    </source>
</evidence>